<dbReference type="Proteomes" id="UP001243757">
    <property type="component" value="Unassembled WGS sequence"/>
</dbReference>
<feature type="region of interest" description="Disordered" evidence="1">
    <location>
        <begin position="284"/>
        <end position="312"/>
    </location>
</feature>
<feature type="compositionally biased region" description="Basic and acidic residues" evidence="1">
    <location>
        <begin position="298"/>
        <end position="312"/>
    </location>
</feature>
<keyword evidence="3" id="KW-1185">Reference proteome</keyword>
<protein>
    <submittedName>
        <fullName evidence="2">Uncharacterized protein</fullName>
    </submittedName>
</protein>
<organism evidence="2 3">
    <name type="scientific">Pseudodonghicola flavimaris</name>
    <dbReference type="NCBI Taxonomy" id="3050036"/>
    <lineage>
        <taxon>Bacteria</taxon>
        <taxon>Pseudomonadati</taxon>
        <taxon>Pseudomonadota</taxon>
        <taxon>Alphaproteobacteria</taxon>
        <taxon>Rhodobacterales</taxon>
        <taxon>Paracoccaceae</taxon>
        <taxon>Pseudodonghicola</taxon>
    </lineage>
</organism>
<sequence length="312" mass="34015">MDVILHIGAHLCATTSFQDYLWCNAERLQRQGTEVWGPRRTRHALFFGLLPGAGAPPNAAAVRRAVGRIRMNLTHCAEAGGTRLIVSDPAMMGSVRANLRMADLYCGLGERLSRLAQAFEGYHVTLALNIRALDAYWAAALAQSITRGAALPAPTALKRLAANPRGWRDVIEEVACAMPEAELLILPFETFGGRPEAQLQALTELEPPRTHARGWLNATPRLAELRAWLPPEQAAELPGGNDRWRPFAEAEAAQLREIYADDLMWIHGGAGGLARLADDPDKKRAVGLTPSSLVATRGRRDDEEDRRLAGAG</sequence>
<dbReference type="RefSeq" id="WP_284480914.1">
    <property type="nucleotide sequence ID" value="NZ_JASNJD010000006.1"/>
</dbReference>
<comment type="caution">
    <text evidence="2">The sequence shown here is derived from an EMBL/GenBank/DDBJ whole genome shotgun (WGS) entry which is preliminary data.</text>
</comment>
<name>A0ABT7F0J6_9RHOB</name>
<dbReference type="EMBL" id="JASNJD010000006">
    <property type="protein sequence ID" value="MDK3018105.1"/>
    <property type="molecule type" value="Genomic_DNA"/>
</dbReference>
<evidence type="ECO:0000313" key="3">
    <source>
        <dbReference type="Proteomes" id="UP001243757"/>
    </source>
</evidence>
<reference evidence="2 3" key="1">
    <citation type="submission" date="2023-05" db="EMBL/GenBank/DDBJ databases">
        <title>Pseudodonghicola sp. nov.</title>
        <authorList>
            <person name="Huang J."/>
        </authorList>
    </citation>
    <scope>NUCLEOTIDE SEQUENCE [LARGE SCALE GENOMIC DNA]</scope>
    <source>
        <strain evidence="2 3">IC7</strain>
    </source>
</reference>
<proteinExistence type="predicted"/>
<evidence type="ECO:0000313" key="2">
    <source>
        <dbReference type="EMBL" id="MDK3018105.1"/>
    </source>
</evidence>
<gene>
    <name evidence="2" type="ORF">QO033_10495</name>
</gene>
<evidence type="ECO:0000256" key="1">
    <source>
        <dbReference type="SAM" id="MobiDB-lite"/>
    </source>
</evidence>
<accession>A0ABT7F0J6</accession>